<keyword evidence="2" id="KW-1185">Reference proteome</keyword>
<dbReference type="RefSeq" id="WP_244216152.1">
    <property type="nucleotide sequence ID" value="NZ_UNOZ01000030.1"/>
</dbReference>
<evidence type="ECO:0000313" key="2">
    <source>
        <dbReference type="Proteomes" id="UP000263595"/>
    </source>
</evidence>
<proteinExistence type="predicted"/>
<reference evidence="2" key="1">
    <citation type="submission" date="2018-08" db="EMBL/GenBank/DDBJ databases">
        <authorList>
            <person name="Blom J."/>
        </authorList>
    </citation>
    <scope>NUCLEOTIDE SEQUENCE [LARGE SCALE GENOMIC DNA]</scope>
    <source>
        <strain evidence="2">CCOS 865</strain>
    </source>
</reference>
<sequence length="292" mass="32476">MTKDAPQPIVELSNTLLCIYAIEWSGLFKKSRNRKWAVSWRDNTPNGSRGGHRESGEGRYLLVNLSTGAFAAQGSLPRPNQGQVADNGTFSIEDWHFGSHLSGTFHVFSADGTPIVLRTFTANILESGLSRNGKLAYCITANSPTEDVGKLTLFDLTTGHILFSVRPRRFGADTIEFDEKHRQLVFKVSGGGEYRYGADGVILDEHRADDAFLNSSDYSAVSLSAESMLKGDFSLLTTEKGQEILEALIRARRIGADVNPAWKPTALKSKAWHTKPYHRLRRRLHATRRRSP</sequence>
<dbReference type="InterPro" id="IPR011044">
    <property type="entry name" value="Quino_amine_DH_bsu"/>
</dbReference>
<gene>
    <name evidence="1" type="ORF">CCOS865_04142</name>
</gene>
<accession>A0A383RXU2</accession>
<dbReference type="Proteomes" id="UP000263595">
    <property type="component" value="Unassembled WGS sequence"/>
</dbReference>
<organism evidence="1 2">
    <name type="scientific">Pseudomonas reidholzensis</name>
    <dbReference type="NCBI Taxonomy" id="1785162"/>
    <lineage>
        <taxon>Bacteria</taxon>
        <taxon>Pseudomonadati</taxon>
        <taxon>Pseudomonadota</taxon>
        <taxon>Gammaproteobacteria</taxon>
        <taxon>Pseudomonadales</taxon>
        <taxon>Pseudomonadaceae</taxon>
        <taxon>Pseudomonas</taxon>
    </lineage>
</organism>
<dbReference type="EMBL" id="UNOZ01000030">
    <property type="protein sequence ID" value="SYX91862.1"/>
    <property type="molecule type" value="Genomic_DNA"/>
</dbReference>
<dbReference type="AlphaFoldDB" id="A0A383RXU2"/>
<name>A0A383RXU2_9PSED</name>
<evidence type="ECO:0000313" key="1">
    <source>
        <dbReference type="EMBL" id="SYX91862.1"/>
    </source>
</evidence>
<dbReference type="SUPFAM" id="SSF50969">
    <property type="entry name" value="YVTN repeat-like/Quinoprotein amine dehydrogenase"/>
    <property type="match status" value="1"/>
</dbReference>
<protein>
    <submittedName>
        <fullName evidence="1">Tetratricopeptide repeat protein</fullName>
    </submittedName>
</protein>